<reference evidence="5" key="1">
    <citation type="submission" date="2023-10" db="EMBL/GenBank/DDBJ databases">
        <authorList>
            <person name="Noh H."/>
        </authorList>
    </citation>
    <scope>NUCLEOTIDE SEQUENCE</scope>
    <source>
        <strain evidence="5">DUCC4014</strain>
    </source>
</reference>
<dbReference type="GO" id="GO:0005634">
    <property type="term" value="C:nucleus"/>
    <property type="evidence" value="ECO:0007669"/>
    <property type="project" value="UniProtKB-SubCell"/>
</dbReference>
<feature type="compositionally biased region" description="Low complexity" evidence="4">
    <location>
        <begin position="95"/>
        <end position="105"/>
    </location>
</feature>
<evidence type="ECO:0000256" key="4">
    <source>
        <dbReference type="SAM" id="MobiDB-lite"/>
    </source>
</evidence>
<proteinExistence type="predicted"/>
<dbReference type="PANTHER" id="PTHR15052">
    <property type="entry name" value="RNA POLYMERASE III TRANSCRIPTION INITIATION FACTOR COMPLEX SUBUNIT"/>
    <property type="match status" value="1"/>
</dbReference>
<feature type="region of interest" description="Disordered" evidence="4">
    <location>
        <begin position="1"/>
        <end position="129"/>
    </location>
</feature>
<dbReference type="SUPFAM" id="SSF50978">
    <property type="entry name" value="WD40 repeat-like"/>
    <property type="match status" value="1"/>
</dbReference>
<keyword evidence="3" id="KW-0539">Nucleus</keyword>
<dbReference type="GO" id="GO:0006383">
    <property type="term" value="P:transcription by RNA polymerase III"/>
    <property type="evidence" value="ECO:0007669"/>
    <property type="project" value="TreeGrafter"/>
</dbReference>
<feature type="region of interest" description="Disordered" evidence="4">
    <location>
        <begin position="712"/>
        <end position="736"/>
    </location>
</feature>
<evidence type="ECO:0000313" key="6">
    <source>
        <dbReference type="Proteomes" id="UP000827549"/>
    </source>
</evidence>
<dbReference type="PANTHER" id="PTHR15052:SF2">
    <property type="entry name" value="GENERAL TRANSCRIPTION FACTOR 3C POLYPEPTIDE 2"/>
    <property type="match status" value="1"/>
</dbReference>
<evidence type="ECO:0000313" key="5">
    <source>
        <dbReference type="EMBL" id="WOO79257.1"/>
    </source>
</evidence>
<feature type="compositionally biased region" description="Basic and acidic residues" evidence="4">
    <location>
        <begin position="106"/>
        <end position="120"/>
    </location>
</feature>
<dbReference type="Proteomes" id="UP000827549">
    <property type="component" value="Chromosome 2"/>
</dbReference>
<evidence type="ECO:0000256" key="1">
    <source>
        <dbReference type="ARBA" id="ARBA00004123"/>
    </source>
</evidence>
<feature type="compositionally biased region" description="Basic residues" evidence="4">
    <location>
        <begin position="78"/>
        <end position="94"/>
    </location>
</feature>
<dbReference type="Gene3D" id="2.130.10.10">
    <property type="entry name" value="YVTN repeat-like/Quinoprotein amine dehydrogenase"/>
    <property type="match status" value="1"/>
</dbReference>
<dbReference type="SMART" id="SM00320">
    <property type="entry name" value="WD40"/>
    <property type="match status" value="2"/>
</dbReference>
<dbReference type="RefSeq" id="XP_062625289.1">
    <property type="nucleotide sequence ID" value="XM_062769305.1"/>
</dbReference>
<evidence type="ECO:0000256" key="2">
    <source>
        <dbReference type="ARBA" id="ARBA00023163"/>
    </source>
</evidence>
<organism evidence="5 6">
    <name type="scientific">Vanrija pseudolonga</name>
    <dbReference type="NCBI Taxonomy" id="143232"/>
    <lineage>
        <taxon>Eukaryota</taxon>
        <taxon>Fungi</taxon>
        <taxon>Dikarya</taxon>
        <taxon>Basidiomycota</taxon>
        <taxon>Agaricomycotina</taxon>
        <taxon>Tremellomycetes</taxon>
        <taxon>Trichosporonales</taxon>
        <taxon>Trichosporonaceae</taxon>
        <taxon>Vanrija</taxon>
    </lineage>
</organism>
<dbReference type="GeneID" id="87806032"/>
<dbReference type="InterPro" id="IPR052416">
    <property type="entry name" value="GTF3C_component"/>
</dbReference>
<dbReference type="EMBL" id="CP086715">
    <property type="protein sequence ID" value="WOO79257.1"/>
    <property type="molecule type" value="Genomic_DNA"/>
</dbReference>
<comment type="subcellular location">
    <subcellularLocation>
        <location evidence="1">Nucleus</location>
    </subcellularLocation>
</comment>
<evidence type="ECO:0000256" key="3">
    <source>
        <dbReference type="ARBA" id="ARBA00023242"/>
    </source>
</evidence>
<dbReference type="GO" id="GO:0000127">
    <property type="term" value="C:transcription factor TFIIIC complex"/>
    <property type="evidence" value="ECO:0007669"/>
    <property type="project" value="TreeGrafter"/>
</dbReference>
<dbReference type="InterPro" id="IPR036322">
    <property type="entry name" value="WD40_repeat_dom_sf"/>
</dbReference>
<name>A0AAF1BGS9_9TREE</name>
<dbReference type="InterPro" id="IPR001680">
    <property type="entry name" value="WD40_rpt"/>
</dbReference>
<keyword evidence="2" id="KW-0804">Transcription</keyword>
<accession>A0AAF1BGS9</accession>
<dbReference type="InterPro" id="IPR015943">
    <property type="entry name" value="WD40/YVTN_repeat-like_dom_sf"/>
</dbReference>
<gene>
    <name evidence="5" type="primary">sfc6</name>
    <name evidence="5" type="ORF">LOC62_02G002785</name>
</gene>
<sequence>MVSLRTRGARVSYTNVAEGLQELEDDAPAPGSPLSSGNSSAFEPGEAEGSGERDRDDADDLELEVETEPEVKREPKTPGRKPRGGKAAASKRRTPGGTPAPAADTPKARRPETKRGDVTKVDLGTGTRSTEKAYVRSSLNAFPTAYRNLLRDSSQALARGSGGRDRTIRSARLVTTFPPGPMLPFSTKLAAAPKPRARSEVVVEAFGGSVSEQIERRRTAARETAKEVGVHIPWAAWRGEGWWPELCSSGKGKGKAVDDGLPDGWRLREDINFGLPRALASEIAESDGRAYAAPSDPVVLYFGPMGAQRRLAMAQFDAQHIESPTDIARGFILAAGGPVWGLDWCPYPERLGQGSNYAQYIAVGTLPPGFDPRIGERVAHNVPGSIQIWSVVEPDASATELPEGRAACEVVLCIDGGPVTELKWMPIGGWDELSGGDGLPKLGVVAAVQASGGVSLYAVPSPLALRAASGRKDGPIYVRAEPVVRLDIPDATATCIDWMSGSRIAMGLSNGHIAVFDVLDFGPDGSSRYTPDPLPSVYTYIALSAIRSIAAARCAPGDGEGEPDYSGDAPYIFFASYDGSSGMVDVRDPGVTIDHNRARLPCMAVAWSSQVSTPVYADIDYLVVLAQMRTALGPATYYLSPHRGPIWSIGTSDYHTMVASGSSDGAVNVTTTSTGFWRRKQAGMNFQIMYEVDYDEHTGEYRMSEGFLPESMGLEDANSKNKKNQQFRPSKADAEAPTDGEVGYIKVAMWPKQVGIHRVTWQSGGGIERAGWLASAGYSGIVRVESVRGRYMFGDGP</sequence>
<protein>
    <submittedName>
        <fullName evidence="5">Transcription factor tau subunit sfc6</fullName>
    </submittedName>
</protein>
<keyword evidence="6" id="KW-1185">Reference proteome</keyword>
<feature type="compositionally biased region" description="Acidic residues" evidence="4">
    <location>
        <begin position="57"/>
        <end position="68"/>
    </location>
</feature>
<dbReference type="AlphaFoldDB" id="A0AAF1BGS9"/>